<name>A0A5K7X7R4_9BACT</name>
<organism evidence="2 3">
    <name type="scientific">Lacipirellula parvula</name>
    <dbReference type="NCBI Taxonomy" id="2650471"/>
    <lineage>
        <taxon>Bacteria</taxon>
        <taxon>Pseudomonadati</taxon>
        <taxon>Planctomycetota</taxon>
        <taxon>Planctomycetia</taxon>
        <taxon>Pirellulales</taxon>
        <taxon>Lacipirellulaceae</taxon>
        <taxon>Lacipirellula</taxon>
    </lineage>
</organism>
<proteinExistence type="predicted"/>
<dbReference type="Proteomes" id="UP000326837">
    <property type="component" value="Chromosome"/>
</dbReference>
<sequence length="329" mass="33906">MRALLAVAAILVAATPASAALLMYEGFDYAVSDNLNGRTNPMVGTPWLKSGSSPAGTSQTIVAGSVSYPALPSATGNSLSTPRLAAASNTANRITLPSAPYIRANEGSLFFSFTFRLLEWDAITDVLAKNATNRKGGLIAGFHGGVADTATGMGTATAYAGSIWVRRALDYTQTGTDGTAGTQNNTYELGILKTIASPSAAEMETAFATSRPLTIGETVLVVAEYKFVNDGTLTSDVARLWINPTPGVVTAPTVVAPISTSGITTAINSFYIYSHTSSPGDSLVDEVRVGTTFASVVPVPEPAACSMAVLGATAVSVVVGRRQRENVAA</sequence>
<dbReference type="KEGG" id="lpav:PLANPX_2416"/>
<evidence type="ECO:0000256" key="1">
    <source>
        <dbReference type="SAM" id="SignalP"/>
    </source>
</evidence>
<dbReference type="RefSeq" id="WP_152098708.1">
    <property type="nucleotide sequence ID" value="NZ_AP021861.1"/>
</dbReference>
<evidence type="ECO:0000313" key="3">
    <source>
        <dbReference type="Proteomes" id="UP000326837"/>
    </source>
</evidence>
<accession>A0A5K7X7R4</accession>
<keyword evidence="3" id="KW-1185">Reference proteome</keyword>
<evidence type="ECO:0008006" key="4">
    <source>
        <dbReference type="Google" id="ProtNLM"/>
    </source>
</evidence>
<feature type="chain" id="PRO_5024925877" description="PEP-CTERM protein-sorting domain-containing protein" evidence="1">
    <location>
        <begin position="20"/>
        <end position="329"/>
    </location>
</feature>
<evidence type="ECO:0000313" key="2">
    <source>
        <dbReference type="EMBL" id="BBO32804.1"/>
    </source>
</evidence>
<dbReference type="EMBL" id="AP021861">
    <property type="protein sequence ID" value="BBO32804.1"/>
    <property type="molecule type" value="Genomic_DNA"/>
</dbReference>
<reference evidence="3" key="1">
    <citation type="submission" date="2019-10" db="EMBL/GenBank/DDBJ databases">
        <title>Lacipirellula parvula gen. nov., sp. nov., representing a lineage of planctomycetes widespread in freshwater anoxic habitats, and description of the family Lacipirellulaceae.</title>
        <authorList>
            <person name="Dedysh S.N."/>
            <person name="Kulichevskaya I.S."/>
            <person name="Beletsky A.V."/>
            <person name="Rakitin A.L."/>
            <person name="Mardanov A.V."/>
            <person name="Ivanova A.A."/>
            <person name="Saltykova V.X."/>
            <person name="Rijpstra W.I.C."/>
            <person name="Sinninghe Damste J.S."/>
            <person name="Ravin N.V."/>
        </authorList>
    </citation>
    <scope>NUCLEOTIDE SEQUENCE [LARGE SCALE GENOMIC DNA]</scope>
    <source>
        <strain evidence="3">PX69</strain>
    </source>
</reference>
<gene>
    <name evidence="2" type="ORF">PLANPX_2416</name>
</gene>
<dbReference type="AlphaFoldDB" id="A0A5K7X7R4"/>
<keyword evidence="1" id="KW-0732">Signal</keyword>
<feature type="signal peptide" evidence="1">
    <location>
        <begin position="1"/>
        <end position="19"/>
    </location>
</feature>
<protein>
    <recommendedName>
        <fullName evidence="4">PEP-CTERM protein-sorting domain-containing protein</fullName>
    </recommendedName>
</protein>